<comment type="caution">
    <text evidence="1">The sequence shown here is derived from an EMBL/GenBank/DDBJ whole genome shotgun (WGS) entry which is preliminary data.</text>
</comment>
<sequence length="69" mass="7524">KGNLKDGVEVSFGISVLKGTARFYINGGWLWVDLSATVFGTVYGPLKVKLIPSRSEDVAKFDPSLLCFD</sequence>
<proteinExistence type="predicted"/>
<reference evidence="1" key="1">
    <citation type="journal article" date="2022" name="New Phytol.">
        <title>Evolutionary transition to the ectomycorrhizal habit in the genomes of a hyperdiverse lineage of mushroom-forming fungi.</title>
        <authorList>
            <person name="Looney B."/>
            <person name="Miyauchi S."/>
            <person name="Morin E."/>
            <person name="Drula E."/>
            <person name="Courty P.E."/>
            <person name="Kohler A."/>
            <person name="Kuo A."/>
            <person name="LaButti K."/>
            <person name="Pangilinan J."/>
            <person name="Lipzen A."/>
            <person name="Riley R."/>
            <person name="Andreopoulos W."/>
            <person name="He G."/>
            <person name="Johnson J."/>
            <person name="Nolan M."/>
            <person name="Tritt A."/>
            <person name="Barry K.W."/>
            <person name="Grigoriev I.V."/>
            <person name="Nagy L.G."/>
            <person name="Hibbett D."/>
            <person name="Henrissat B."/>
            <person name="Matheny P.B."/>
            <person name="Labbe J."/>
            <person name="Martin F.M."/>
        </authorList>
    </citation>
    <scope>NUCLEOTIDE SEQUENCE</scope>
    <source>
        <strain evidence="1">BPL690</strain>
    </source>
</reference>
<accession>A0AAD4QLN6</accession>
<dbReference type="EMBL" id="WTXG01000041">
    <property type="protein sequence ID" value="KAI0297025.1"/>
    <property type="molecule type" value="Genomic_DNA"/>
</dbReference>
<name>A0AAD4QLN6_9AGAM</name>
<dbReference type="Proteomes" id="UP001203297">
    <property type="component" value="Unassembled WGS sequence"/>
</dbReference>
<evidence type="ECO:0000313" key="1">
    <source>
        <dbReference type="EMBL" id="KAI0297025.1"/>
    </source>
</evidence>
<evidence type="ECO:0000313" key="2">
    <source>
        <dbReference type="Proteomes" id="UP001203297"/>
    </source>
</evidence>
<dbReference type="AlphaFoldDB" id="A0AAD4QLN6"/>
<keyword evidence="2" id="KW-1185">Reference proteome</keyword>
<gene>
    <name evidence="1" type="ORF">B0F90DRAFT_1742452</name>
</gene>
<organism evidence="1 2">
    <name type="scientific">Multifurca ochricompacta</name>
    <dbReference type="NCBI Taxonomy" id="376703"/>
    <lineage>
        <taxon>Eukaryota</taxon>
        <taxon>Fungi</taxon>
        <taxon>Dikarya</taxon>
        <taxon>Basidiomycota</taxon>
        <taxon>Agaricomycotina</taxon>
        <taxon>Agaricomycetes</taxon>
        <taxon>Russulales</taxon>
        <taxon>Russulaceae</taxon>
        <taxon>Multifurca</taxon>
    </lineage>
</organism>
<protein>
    <submittedName>
        <fullName evidence="1">Uncharacterized protein</fullName>
    </submittedName>
</protein>
<feature type="non-terminal residue" evidence="1">
    <location>
        <position position="69"/>
    </location>
</feature>